<dbReference type="HOGENOM" id="CLU_160215_0_0_1"/>
<evidence type="ECO:0000256" key="1">
    <source>
        <dbReference type="SAM" id="SignalP"/>
    </source>
</evidence>
<sequence length="104" mass="10192">MNKIILLLLVVAMVGCAFGRPQFGGQTPFRPGGNFQFGANRPPPSAFPGQNIFNTGSGQVVGTGTGIANPSAGGVGIGLGVGAAVASPVGNFAIGQGESFSTGK</sequence>
<keyword evidence="3" id="KW-1185">Reference proteome</keyword>
<protein>
    <submittedName>
        <fullName evidence="2">Uncharacterized protein</fullName>
    </submittedName>
</protein>
<accession>E9GRZ7</accession>
<dbReference type="PROSITE" id="PS51257">
    <property type="entry name" value="PROKAR_LIPOPROTEIN"/>
    <property type="match status" value="1"/>
</dbReference>
<evidence type="ECO:0000313" key="2">
    <source>
        <dbReference type="EMBL" id="EFX77750.1"/>
    </source>
</evidence>
<dbReference type="KEGG" id="dpx:DAPPUDRAFT_321122"/>
<dbReference type="OrthoDB" id="10456063at2759"/>
<reference evidence="2 3" key="1">
    <citation type="journal article" date="2011" name="Science">
        <title>The ecoresponsive genome of Daphnia pulex.</title>
        <authorList>
            <person name="Colbourne J.K."/>
            <person name="Pfrender M.E."/>
            <person name="Gilbert D."/>
            <person name="Thomas W.K."/>
            <person name="Tucker A."/>
            <person name="Oakley T.H."/>
            <person name="Tokishita S."/>
            <person name="Aerts A."/>
            <person name="Arnold G.J."/>
            <person name="Basu M.K."/>
            <person name="Bauer D.J."/>
            <person name="Caceres C.E."/>
            <person name="Carmel L."/>
            <person name="Casola C."/>
            <person name="Choi J.H."/>
            <person name="Detter J.C."/>
            <person name="Dong Q."/>
            <person name="Dusheyko S."/>
            <person name="Eads B.D."/>
            <person name="Frohlich T."/>
            <person name="Geiler-Samerotte K.A."/>
            <person name="Gerlach D."/>
            <person name="Hatcher P."/>
            <person name="Jogdeo S."/>
            <person name="Krijgsveld J."/>
            <person name="Kriventseva E.V."/>
            <person name="Kultz D."/>
            <person name="Laforsch C."/>
            <person name="Lindquist E."/>
            <person name="Lopez J."/>
            <person name="Manak J.R."/>
            <person name="Muller J."/>
            <person name="Pangilinan J."/>
            <person name="Patwardhan R.P."/>
            <person name="Pitluck S."/>
            <person name="Pritham E.J."/>
            <person name="Rechtsteiner A."/>
            <person name="Rho M."/>
            <person name="Rogozin I.B."/>
            <person name="Sakarya O."/>
            <person name="Salamov A."/>
            <person name="Schaack S."/>
            <person name="Shapiro H."/>
            <person name="Shiga Y."/>
            <person name="Skalitzky C."/>
            <person name="Smith Z."/>
            <person name="Souvorov A."/>
            <person name="Sung W."/>
            <person name="Tang Z."/>
            <person name="Tsuchiya D."/>
            <person name="Tu H."/>
            <person name="Vos H."/>
            <person name="Wang M."/>
            <person name="Wolf Y.I."/>
            <person name="Yamagata H."/>
            <person name="Yamada T."/>
            <person name="Ye Y."/>
            <person name="Shaw J.R."/>
            <person name="Andrews J."/>
            <person name="Crease T.J."/>
            <person name="Tang H."/>
            <person name="Lucas S.M."/>
            <person name="Robertson H.M."/>
            <person name="Bork P."/>
            <person name="Koonin E.V."/>
            <person name="Zdobnov E.M."/>
            <person name="Grigoriev I.V."/>
            <person name="Lynch M."/>
            <person name="Boore J.L."/>
        </authorList>
    </citation>
    <scope>NUCLEOTIDE SEQUENCE [LARGE SCALE GENOMIC DNA]</scope>
</reference>
<dbReference type="EMBL" id="GL732561">
    <property type="protein sequence ID" value="EFX77750.1"/>
    <property type="molecule type" value="Genomic_DNA"/>
</dbReference>
<gene>
    <name evidence="2" type="ORF">DAPPUDRAFT_321122</name>
</gene>
<organism evidence="2 3">
    <name type="scientific">Daphnia pulex</name>
    <name type="common">Water flea</name>
    <dbReference type="NCBI Taxonomy" id="6669"/>
    <lineage>
        <taxon>Eukaryota</taxon>
        <taxon>Metazoa</taxon>
        <taxon>Ecdysozoa</taxon>
        <taxon>Arthropoda</taxon>
        <taxon>Crustacea</taxon>
        <taxon>Branchiopoda</taxon>
        <taxon>Diplostraca</taxon>
        <taxon>Cladocera</taxon>
        <taxon>Anomopoda</taxon>
        <taxon>Daphniidae</taxon>
        <taxon>Daphnia</taxon>
    </lineage>
</organism>
<evidence type="ECO:0000313" key="3">
    <source>
        <dbReference type="Proteomes" id="UP000000305"/>
    </source>
</evidence>
<dbReference type="Proteomes" id="UP000000305">
    <property type="component" value="Unassembled WGS sequence"/>
</dbReference>
<dbReference type="InParanoid" id="E9GRZ7"/>
<feature type="signal peptide" evidence="1">
    <location>
        <begin position="1"/>
        <end position="19"/>
    </location>
</feature>
<feature type="chain" id="PRO_5003241425" evidence="1">
    <location>
        <begin position="20"/>
        <end position="104"/>
    </location>
</feature>
<dbReference type="AlphaFoldDB" id="E9GRZ7"/>
<name>E9GRZ7_DAPPU</name>
<proteinExistence type="predicted"/>
<keyword evidence="1" id="KW-0732">Signal</keyword>